<dbReference type="Proteomes" id="UP000291469">
    <property type="component" value="Chromosome"/>
</dbReference>
<evidence type="ECO:0000313" key="4">
    <source>
        <dbReference type="EMBL" id="QBI19312.1"/>
    </source>
</evidence>
<sequence>MHTRPWIMFALVLALATLLAACAADEDAIEDDVADDPDEEPDGDEPEEDPEDEADEADEDPEDEADEDIDDPDLETPGDGEVTLAANPWPGSFANAHVAAIILEDEMGYDVEVIEIDENAQWTGLADGDISAVLEVWPSGHEDNLQTYVEDQGTVAELGELGALGQIGWFTPQYVIDENPEMETWEGLEGNEEMFSTAETGDSGRFLAADPSFVQFDEHIIDNLGLDFEIVQSGSEAAQLSEVETAIDNEEPVLFYFYTPHWMHAQEDLAMVELPEPTDECLEAPEEERDCGYPEDVLLKVANADLADEEPDAHAFLESFTMENEWQDEITFRIDVEGESERDAAQWWVDEREDVWQDWLP</sequence>
<reference evidence="4 5" key="1">
    <citation type="submission" date="2019-01" db="EMBL/GenBank/DDBJ databases">
        <title>Egibacter rhizosphaerae EGI 80759T.</title>
        <authorList>
            <person name="Chen D.-D."/>
            <person name="Tian Y."/>
            <person name="Jiao J.-Y."/>
            <person name="Zhang X.-T."/>
            <person name="Zhang Y.-G."/>
            <person name="Zhang Y."/>
            <person name="Xiao M."/>
            <person name="Shu W.-S."/>
            <person name="Li W.-J."/>
        </authorList>
    </citation>
    <scope>NUCLEOTIDE SEQUENCE [LARGE SCALE GENOMIC DNA]</scope>
    <source>
        <strain evidence="4 5">EGI 80759</strain>
    </source>
</reference>
<feature type="domain" description="ABC-type glycine betaine transport system substrate-binding" evidence="3">
    <location>
        <begin position="81"/>
        <end position="351"/>
    </location>
</feature>
<dbReference type="PROSITE" id="PS51257">
    <property type="entry name" value="PROKAR_LIPOPROTEIN"/>
    <property type="match status" value="1"/>
</dbReference>
<keyword evidence="5" id="KW-1185">Reference proteome</keyword>
<evidence type="ECO:0000256" key="1">
    <source>
        <dbReference type="SAM" id="MobiDB-lite"/>
    </source>
</evidence>
<dbReference type="KEGG" id="erz:ER308_06990"/>
<protein>
    <submittedName>
        <fullName evidence="4">Glycine/betaine ABC transporter substrate-binding protein</fullName>
    </submittedName>
</protein>
<dbReference type="SUPFAM" id="SSF53850">
    <property type="entry name" value="Periplasmic binding protein-like II"/>
    <property type="match status" value="1"/>
</dbReference>
<dbReference type="GO" id="GO:0022857">
    <property type="term" value="F:transmembrane transporter activity"/>
    <property type="evidence" value="ECO:0007669"/>
    <property type="project" value="InterPro"/>
</dbReference>
<feature type="compositionally biased region" description="Acidic residues" evidence="1">
    <location>
        <begin position="28"/>
        <end position="78"/>
    </location>
</feature>
<evidence type="ECO:0000313" key="5">
    <source>
        <dbReference type="Proteomes" id="UP000291469"/>
    </source>
</evidence>
<dbReference type="OrthoDB" id="7805658at2"/>
<accession>A0A411YDT9</accession>
<dbReference type="Pfam" id="PF04069">
    <property type="entry name" value="OpuAC"/>
    <property type="match status" value="1"/>
</dbReference>
<dbReference type="InterPro" id="IPR007210">
    <property type="entry name" value="ABC_Gly_betaine_transp_sub-bd"/>
</dbReference>
<gene>
    <name evidence="4" type="ORF">ER308_06990</name>
</gene>
<evidence type="ECO:0000259" key="3">
    <source>
        <dbReference type="Pfam" id="PF04069"/>
    </source>
</evidence>
<keyword evidence="2" id="KW-0732">Signal</keyword>
<dbReference type="AlphaFoldDB" id="A0A411YDT9"/>
<dbReference type="Gene3D" id="3.40.190.10">
    <property type="entry name" value="Periplasmic binding protein-like II"/>
    <property type="match status" value="1"/>
</dbReference>
<feature type="region of interest" description="Disordered" evidence="1">
    <location>
        <begin position="28"/>
        <end position="88"/>
    </location>
</feature>
<organism evidence="4 5">
    <name type="scientific">Egibacter rhizosphaerae</name>
    <dbReference type="NCBI Taxonomy" id="1670831"/>
    <lineage>
        <taxon>Bacteria</taxon>
        <taxon>Bacillati</taxon>
        <taxon>Actinomycetota</taxon>
        <taxon>Nitriliruptoria</taxon>
        <taxon>Egibacterales</taxon>
        <taxon>Egibacteraceae</taxon>
        <taxon>Egibacter</taxon>
    </lineage>
</organism>
<evidence type="ECO:0000256" key="2">
    <source>
        <dbReference type="SAM" id="SignalP"/>
    </source>
</evidence>
<dbReference type="RefSeq" id="WP_131154309.1">
    <property type="nucleotide sequence ID" value="NZ_CP036402.1"/>
</dbReference>
<proteinExistence type="predicted"/>
<feature type="chain" id="PRO_5019575966" evidence="2">
    <location>
        <begin position="24"/>
        <end position="361"/>
    </location>
</feature>
<dbReference type="Gene3D" id="3.40.190.100">
    <property type="entry name" value="Glycine betaine-binding periplasmic protein, domain 2"/>
    <property type="match status" value="1"/>
</dbReference>
<dbReference type="GO" id="GO:0043190">
    <property type="term" value="C:ATP-binding cassette (ABC) transporter complex"/>
    <property type="evidence" value="ECO:0007669"/>
    <property type="project" value="InterPro"/>
</dbReference>
<dbReference type="EMBL" id="CP036402">
    <property type="protein sequence ID" value="QBI19312.1"/>
    <property type="molecule type" value="Genomic_DNA"/>
</dbReference>
<name>A0A411YDT9_9ACTN</name>
<feature type="signal peptide" evidence="2">
    <location>
        <begin position="1"/>
        <end position="23"/>
    </location>
</feature>